<dbReference type="InterPro" id="IPR005331">
    <property type="entry name" value="Sulfotransferase"/>
</dbReference>
<dbReference type="InterPro" id="IPR027417">
    <property type="entry name" value="P-loop_NTPase"/>
</dbReference>
<sequence>MIISDQPPLLFVHIPKTAGVSISRALVEGNTKHPLCIKSKHETAAAFIARNGPEAFHGRHTFSVVRHPLNRFLSQYAFMKKHQDKWPQFESLRSPDDFVDAIERNDTNIIIRIEQILPQCAYITLDGAICVDDVLRHEAIESEFRNFCAKIGLAQRHLPQANRTNAKLSPSEKVKAFVTHYYAEDFRLFGY</sequence>
<evidence type="ECO:0000313" key="1">
    <source>
        <dbReference type="EMBL" id="CAB4817470.1"/>
    </source>
</evidence>
<dbReference type="GO" id="GO:0016020">
    <property type="term" value="C:membrane"/>
    <property type="evidence" value="ECO:0007669"/>
    <property type="project" value="InterPro"/>
</dbReference>
<dbReference type="AlphaFoldDB" id="A0A6J6Z6P1"/>
<proteinExistence type="predicted"/>
<dbReference type="Gene3D" id="3.40.50.300">
    <property type="entry name" value="P-loop containing nucleotide triphosphate hydrolases"/>
    <property type="match status" value="1"/>
</dbReference>
<dbReference type="EMBL" id="CAFAAO010000054">
    <property type="protein sequence ID" value="CAB4817470.1"/>
    <property type="molecule type" value="Genomic_DNA"/>
</dbReference>
<reference evidence="1" key="1">
    <citation type="submission" date="2020-05" db="EMBL/GenBank/DDBJ databases">
        <authorList>
            <person name="Chiriac C."/>
            <person name="Salcher M."/>
            <person name="Ghai R."/>
            <person name="Kavagutti S V."/>
        </authorList>
    </citation>
    <scope>NUCLEOTIDE SEQUENCE</scope>
</reference>
<accession>A0A6J6Z6P1</accession>
<gene>
    <name evidence="1" type="ORF">UFOPK3037_01771</name>
</gene>
<protein>
    <submittedName>
        <fullName evidence="1">Unannotated protein</fullName>
    </submittedName>
</protein>
<name>A0A6J6Z6P1_9ZZZZ</name>
<organism evidence="1">
    <name type="scientific">freshwater metagenome</name>
    <dbReference type="NCBI Taxonomy" id="449393"/>
    <lineage>
        <taxon>unclassified sequences</taxon>
        <taxon>metagenomes</taxon>
        <taxon>ecological metagenomes</taxon>
    </lineage>
</organism>
<dbReference type="GO" id="GO:0008146">
    <property type="term" value="F:sulfotransferase activity"/>
    <property type="evidence" value="ECO:0007669"/>
    <property type="project" value="InterPro"/>
</dbReference>
<dbReference type="Pfam" id="PF03567">
    <property type="entry name" value="Sulfotransfer_2"/>
    <property type="match status" value="1"/>
</dbReference>